<dbReference type="InterPro" id="IPR020449">
    <property type="entry name" value="Tscrpt_reg_AraC-type_HTH"/>
</dbReference>
<dbReference type="Pfam" id="PF12833">
    <property type="entry name" value="HTH_18"/>
    <property type="match status" value="1"/>
</dbReference>
<dbReference type="SMART" id="SM00342">
    <property type="entry name" value="HTH_ARAC"/>
    <property type="match status" value="1"/>
</dbReference>
<dbReference type="InterPro" id="IPR018062">
    <property type="entry name" value="HTH_AraC-typ_CS"/>
</dbReference>
<dbReference type="PROSITE" id="PS50113">
    <property type="entry name" value="PAC"/>
    <property type="match status" value="1"/>
</dbReference>
<dbReference type="SUPFAM" id="SSF46689">
    <property type="entry name" value="Homeodomain-like"/>
    <property type="match status" value="2"/>
</dbReference>
<dbReference type="Gene3D" id="3.30.450.20">
    <property type="entry name" value="PAS domain"/>
    <property type="match status" value="1"/>
</dbReference>
<dbReference type="PROSITE" id="PS00041">
    <property type="entry name" value="HTH_ARAC_FAMILY_1"/>
    <property type="match status" value="1"/>
</dbReference>
<dbReference type="InterPro" id="IPR018060">
    <property type="entry name" value="HTH_AraC"/>
</dbReference>
<keyword evidence="3" id="KW-0804">Transcription</keyword>
<evidence type="ECO:0000256" key="3">
    <source>
        <dbReference type="ARBA" id="ARBA00023163"/>
    </source>
</evidence>
<dbReference type="SUPFAM" id="SSF55785">
    <property type="entry name" value="PYP-like sensor domain (PAS domain)"/>
    <property type="match status" value="1"/>
</dbReference>
<keyword evidence="1" id="KW-0805">Transcription regulation</keyword>
<evidence type="ECO:0000313" key="6">
    <source>
        <dbReference type="EMBL" id="WXB17515.1"/>
    </source>
</evidence>
<organism evidence="6 7">
    <name type="scientific">Pendulispora albinea</name>
    <dbReference type="NCBI Taxonomy" id="2741071"/>
    <lineage>
        <taxon>Bacteria</taxon>
        <taxon>Pseudomonadati</taxon>
        <taxon>Myxococcota</taxon>
        <taxon>Myxococcia</taxon>
        <taxon>Myxococcales</taxon>
        <taxon>Sorangiineae</taxon>
        <taxon>Pendulisporaceae</taxon>
        <taxon>Pendulispora</taxon>
    </lineage>
</organism>
<evidence type="ECO:0000256" key="2">
    <source>
        <dbReference type="ARBA" id="ARBA00023125"/>
    </source>
</evidence>
<dbReference type="InterPro" id="IPR000700">
    <property type="entry name" value="PAS-assoc_C"/>
</dbReference>
<evidence type="ECO:0000259" key="4">
    <source>
        <dbReference type="PROSITE" id="PS01124"/>
    </source>
</evidence>
<dbReference type="Pfam" id="PF08448">
    <property type="entry name" value="PAS_4"/>
    <property type="match status" value="1"/>
</dbReference>
<accession>A0ABZ2M4R2</accession>
<gene>
    <name evidence="6" type="ORF">LZC94_09580</name>
</gene>
<proteinExistence type="predicted"/>
<dbReference type="RefSeq" id="WP_394827149.1">
    <property type="nucleotide sequence ID" value="NZ_CP089984.1"/>
</dbReference>
<dbReference type="CDD" id="cd00130">
    <property type="entry name" value="PAS"/>
    <property type="match status" value="1"/>
</dbReference>
<evidence type="ECO:0000313" key="7">
    <source>
        <dbReference type="Proteomes" id="UP001370348"/>
    </source>
</evidence>
<dbReference type="InterPro" id="IPR009057">
    <property type="entry name" value="Homeodomain-like_sf"/>
</dbReference>
<keyword evidence="7" id="KW-1185">Reference proteome</keyword>
<feature type="domain" description="HTH araC/xylS-type" evidence="4">
    <location>
        <begin position="146"/>
        <end position="244"/>
    </location>
</feature>
<dbReference type="PROSITE" id="PS01124">
    <property type="entry name" value="HTH_ARAC_FAMILY_2"/>
    <property type="match status" value="1"/>
</dbReference>
<dbReference type="InterPro" id="IPR000014">
    <property type="entry name" value="PAS"/>
</dbReference>
<dbReference type="InterPro" id="IPR013656">
    <property type="entry name" value="PAS_4"/>
</dbReference>
<sequence>MANASNAARWATLLADPALLEHLFDRLPDVAFFVKDRQERYVMINETFLSRCGIQHKEQVLGRTAEDVFPRGLGAGYTAQDRLVLRTGNEIVDRLELHIYPDGQQGWCLTYKTPLRDGAGAIQGLAGISRDLHRPDERHPEYRRLAEAIDFLHAHYDESLRLEALTRKVGLSMDRFERLVAQVFHLTPRQLLTKIRVEAASRLLREGQASVAAIAHACGYSDHSAFTRNFRATVGLTPRAFRQRLAPGRAPDPGSRAR</sequence>
<protein>
    <submittedName>
        <fullName evidence="6">AraC family transcriptional regulator</fullName>
    </submittedName>
</protein>
<dbReference type="PANTHER" id="PTHR46796:SF13">
    <property type="entry name" value="HTH-TYPE TRANSCRIPTIONAL ACTIVATOR RHAS"/>
    <property type="match status" value="1"/>
</dbReference>
<dbReference type="Gene3D" id="1.10.10.60">
    <property type="entry name" value="Homeodomain-like"/>
    <property type="match status" value="1"/>
</dbReference>
<dbReference type="PANTHER" id="PTHR46796">
    <property type="entry name" value="HTH-TYPE TRANSCRIPTIONAL ACTIVATOR RHAS-RELATED"/>
    <property type="match status" value="1"/>
</dbReference>
<evidence type="ECO:0000259" key="5">
    <source>
        <dbReference type="PROSITE" id="PS50113"/>
    </source>
</evidence>
<keyword evidence="2" id="KW-0238">DNA-binding</keyword>
<dbReference type="PRINTS" id="PR00032">
    <property type="entry name" value="HTHARAC"/>
</dbReference>
<dbReference type="InterPro" id="IPR050204">
    <property type="entry name" value="AraC_XylS_family_regulators"/>
</dbReference>
<reference evidence="6 7" key="1">
    <citation type="submission" date="2021-12" db="EMBL/GenBank/DDBJ databases">
        <title>Discovery of the Pendulisporaceae a myxobacterial family with distinct sporulation behavior and unique specialized metabolism.</title>
        <authorList>
            <person name="Garcia R."/>
            <person name="Popoff A."/>
            <person name="Bader C.D."/>
            <person name="Loehr J."/>
            <person name="Walesch S."/>
            <person name="Walt C."/>
            <person name="Boldt J."/>
            <person name="Bunk B."/>
            <person name="Haeckl F.J.F.P.J."/>
            <person name="Gunesch A.P."/>
            <person name="Birkelbach J."/>
            <person name="Nuebel U."/>
            <person name="Pietschmann T."/>
            <person name="Bach T."/>
            <person name="Mueller R."/>
        </authorList>
    </citation>
    <scope>NUCLEOTIDE SEQUENCE [LARGE SCALE GENOMIC DNA]</scope>
    <source>
        <strain evidence="6 7">MSr11954</strain>
    </source>
</reference>
<name>A0ABZ2M4R2_9BACT</name>
<dbReference type="Proteomes" id="UP001370348">
    <property type="component" value="Chromosome"/>
</dbReference>
<evidence type="ECO:0000256" key="1">
    <source>
        <dbReference type="ARBA" id="ARBA00023015"/>
    </source>
</evidence>
<feature type="domain" description="PAC" evidence="5">
    <location>
        <begin position="89"/>
        <end position="144"/>
    </location>
</feature>
<dbReference type="NCBIfam" id="TIGR00229">
    <property type="entry name" value="sensory_box"/>
    <property type="match status" value="1"/>
</dbReference>
<dbReference type="EMBL" id="CP089984">
    <property type="protein sequence ID" value="WXB17515.1"/>
    <property type="molecule type" value="Genomic_DNA"/>
</dbReference>
<dbReference type="InterPro" id="IPR035965">
    <property type="entry name" value="PAS-like_dom_sf"/>
</dbReference>